<dbReference type="OrthoDB" id="7832001at2759"/>
<dbReference type="InterPro" id="IPR002933">
    <property type="entry name" value="Peptidase_M20"/>
</dbReference>
<evidence type="ECO:0000313" key="11">
    <source>
        <dbReference type="Proteomes" id="UP000837801"/>
    </source>
</evidence>
<feature type="region of interest" description="Disordered" evidence="8">
    <location>
        <begin position="1"/>
        <end position="25"/>
    </location>
</feature>
<dbReference type="GO" id="GO:0046872">
    <property type="term" value="F:metal ion binding"/>
    <property type="evidence" value="ECO:0007669"/>
    <property type="project" value="UniProtKB-KW"/>
</dbReference>
<evidence type="ECO:0000256" key="2">
    <source>
        <dbReference type="ARBA" id="ARBA00022574"/>
    </source>
</evidence>
<feature type="domain" description="Peptidase M20 dimerisation" evidence="9">
    <location>
        <begin position="818"/>
        <end position="968"/>
    </location>
</feature>
<dbReference type="Pfam" id="PF07687">
    <property type="entry name" value="M20_dimer"/>
    <property type="match status" value="1"/>
</dbReference>
<evidence type="ECO:0000256" key="1">
    <source>
        <dbReference type="ARBA" id="ARBA00006247"/>
    </source>
</evidence>
<dbReference type="Gene3D" id="3.40.630.10">
    <property type="entry name" value="Zn peptidases"/>
    <property type="match status" value="1"/>
</dbReference>
<evidence type="ECO:0000313" key="10">
    <source>
        <dbReference type="EMBL" id="CAH2351320.1"/>
    </source>
</evidence>
<dbReference type="InterPro" id="IPR001680">
    <property type="entry name" value="WD40_rpt"/>
</dbReference>
<dbReference type="Pfam" id="PF01546">
    <property type="entry name" value="Peptidase_M20"/>
    <property type="match status" value="1"/>
</dbReference>
<accession>A0A9P0VWI8</accession>
<proteinExistence type="inferred from homology"/>
<keyword evidence="2 7" id="KW-0853">WD repeat</keyword>
<dbReference type="PROSITE" id="PS50082">
    <property type="entry name" value="WD_REPEATS_2"/>
    <property type="match status" value="1"/>
</dbReference>
<dbReference type="InterPro" id="IPR011650">
    <property type="entry name" value="Peptidase_M20_dimer"/>
</dbReference>
<name>A0A9P0VWI8_9ASCO</name>
<evidence type="ECO:0000256" key="4">
    <source>
        <dbReference type="ARBA" id="ARBA00022723"/>
    </source>
</evidence>
<dbReference type="AlphaFoldDB" id="A0A9P0VWI8"/>
<dbReference type="Gene3D" id="2.130.10.10">
    <property type="entry name" value="YVTN repeat-like/Quinoprotein amine dehydrogenase"/>
    <property type="match status" value="2"/>
</dbReference>
<comment type="similarity">
    <text evidence="1">Belongs to the peptidase M20A family.</text>
</comment>
<dbReference type="InterPro" id="IPR019775">
    <property type="entry name" value="WD40_repeat_CS"/>
</dbReference>
<reference evidence="10" key="1">
    <citation type="submission" date="2022-03" db="EMBL/GenBank/DDBJ databases">
        <authorList>
            <person name="Legras J.-L."/>
            <person name="Devillers H."/>
            <person name="Grondin C."/>
        </authorList>
    </citation>
    <scope>NUCLEOTIDE SEQUENCE</scope>
    <source>
        <strain evidence="10">CLIB 1423</strain>
    </source>
</reference>
<evidence type="ECO:0000256" key="3">
    <source>
        <dbReference type="ARBA" id="ARBA00022670"/>
    </source>
</evidence>
<dbReference type="InterPro" id="IPR051458">
    <property type="entry name" value="Cyt/Met_Dipeptidase"/>
</dbReference>
<feature type="repeat" description="WD" evidence="7">
    <location>
        <begin position="156"/>
        <end position="197"/>
    </location>
</feature>
<keyword evidence="4" id="KW-0479">Metal-binding</keyword>
<dbReference type="InterPro" id="IPR017149">
    <property type="entry name" value="GSH_degradosome_Dug2"/>
</dbReference>
<dbReference type="Pfam" id="PF00400">
    <property type="entry name" value="WD40"/>
    <property type="match status" value="1"/>
</dbReference>
<dbReference type="EMBL" id="CAKXYY010000003">
    <property type="protein sequence ID" value="CAH2351320.1"/>
    <property type="molecule type" value="Genomic_DNA"/>
</dbReference>
<keyword evidence="11" id="KW-1185">Reference proteome</keyword>
<sequence length="1081" mass="119323">MNSPRANSEHKPKVHSYRGNIHEGEYIPLPSRPLPISTSGTPGPETPNRIASPDLSFIHGPSTSNIGNNNSHLYDSEASKITPVRVVDETVTRSISPSSASVIGPTLVHEWTHSHSILCVIAAPSKNLVICGTQDSKILLFDMDDYSLKHEIPCGSKDHSSSILCLTLSQDENYLFSGGSDSLVKVWDLSTTTNKPSSNASNEIHCTHIIYSLVDIGDIFSISWSNSLSTLFIGAQNASILWCSLCFHRNSDLSYSTSSDSISEEYVSVAASDSVEEVNAGSVGVHYQALNANLERLPHFRYDKFFDSKGPGGSINYLQSKHQLHREFAKNSSKRTQQSLKPKLMEITNDDIIRFAHNGYVYCMEIFNCKEQSESNDFLTSYQDKYENLLISCGGDGIINFWGITSEHESGKGGSVISLEKITSLDSQDSVLSMAIQDSYIYAGLSNSTINVWDLCTFQLIRSFKYCDDNYNGDDEESFDNDEILSLGIHNHCIFKASNKGGLSKLTLKSHSPKSAIFEEVRIGGKLGTGNAEGVFSQEDYGSVLAVRIFTTSAGITYLLSGCNKSLGLWDITKVGDPKDNNNTETECVGGDSASIASDASGFSEFETDAVTIKNKSLQSTTKLDNNSLLKSLQRYIAYKTISRYPALYVEDSRHCAQFLTKLLISFGAKSTRMLPVENGNPVVYAAFSRNSGNQIVGSATKRLLWYAHYDVVDAEDERDDWTTDPFTLTAKDGNLYARGVSDNKGPTLAAIYSVAELYSKNALTCDVVFIIEGEEECGSIGFQRVINANKSLIGNIDFIMLSNSYWLDDQIPCLNYGLRGVINASISIKSEKPDRHSGVDGGVSQEPTMSLVQILGTLITPKTNKIQIPNFYDDVLPITEREIEIYKKIELSASNESVSIDQDLKTLLAKWRNPSLTVHKIEVSGPNNNTVIPQTAEASISIRVVPNQDLEKIKASLIKYLQDKFEELNPPAENQLSIDIFHEAEPWLGDPSNIVYQILYKKLIKNWGPGTPEPLFIREGGSIPSIRFLEKCFNAPAAQIPCGQASDNAHLKDEKLRVLNLFKLRNVLYDTFKELGEISN</sequence>
<dbReference type="PIRSF" id="PIRSF037237">
    <property type="entry name" value="Peptidase_WD_repeats_DUG2"/>
    <property type="match status" value="1"/>
</dbReference>
<dbReference type="GO" id="GO:0006751">
    <property type="term" value="P:glutathione catabolic process"/>
    <property type="evidence" value="ECO:0007669"/>
    <property type="project" value="InterPro"/>
</dbReference>
<evidence type="ECO:0000256" key="5">
    <source>
        <dbReference type="ARBA" id="ARBA00022737"/>
    </source>
</evidence>
<dbReference type="InterPro" id="IPR036264">
    <property type="entry name" value="Bact_exopeptidase_dim_dom"/>
</dbReference>
<evidence type="ECO:0000259" key="9">
    <source>
        <dbReference type="Pfam" id="PF07687"/>
    </source>
</evidence>
<dbReference type="SUPFAM" id="SSF50978">
    <property type="entry name" value="WD40 repeat-like"/>
    <property type="match status" value="1"/>
</dbReference>
<gene>
    <name evidence="10" type="ORF">CLIB1423_03S03598</name>
</gene>
<dbReference type="Gene3D" id="3.30.70.360">
    <property type="match status" value="1"/>
</dbReference>
<dbReference type="GO" id="GO:0006508">
    <property type="term" value="P:proteolysis"/>
    <property type="evidence" value="ECO:0007669"/>
    <property type="project" value="UniProtKB-KW"/>
</dbReference>
<dbReference type="GO" id="GO:0008233">
    <property type="term" value="F:peptidase activity"/>
    <property type="evidence" value="ECO:0007669"/>
    <property type="project" value="UniProtKB-KW"/>
</dbReference>
<dbReference type="PROSITE" id="PS00678">
    <property type="entry name" value="WD_REPEATS_1"/>
    <property type="match status" value="1"/>
</dbReference>
<keyword evidence="5" id="KW-0677">Repeat</keyword>
<evidence type="ECO:0000256" key="6">
    <source>
        <dbReference type="ARBA" id="ARBA00022801"/>
    </source>
</evidence>
<evidence type="ECO:0000256" key="7">
    <source>
        <dbReference type="PROSITE-ProRule" id="PRU00221"/>
    </source>
</evidence>
<protein>
    <submittedName>
        <fullName evidence="10">Probable di- and tripeptidase Dug2p</fullName>
    </submittedName>
</protein>
<comment type="caution">
    <text evidence="10">The sequence shown here is derived from an EMBL/GenBank/DDBJ whole genome shotgun (WGS) entry which is preliminary data.</text>
</comment>
<dbReference type="SMART" id="SM00320">
    <property type="entry name" value="WD40"/>
    <property type="match status" value="6"/>
</dbReference>
<dbReference type="InterPro" id="IPR015943">
    <property type="entry name" value="WD40/YVTN_repeat-like_dom_sf"/>
</dbReference>
<dbReference type="SUPFAM" id="SSF53187">
    <property type="entry name" value="Zn-dependent exopeptidases"/>
    <property type="match status" value="1"/>
</dbReference>
<dbReference type="PANTHER" id="PTHR43270:SF8">
    <property type="entry name" value="DI- AND TRIPEPTIDASE DUG2-RELATED"/>
    <property type="match status" value="1"/>
</dbReference>
<keyword evidence="6" id="KW-0378">Hydrolase</keyword>
<evidence type="ECO:0000256" key="8">
    <source>
        <dbReference type="SAM" id="MobiDB-lite"/>
    </source>
</evidence>
<dbReference type="PROSITE" id="PS50294">
    <property type="entry name" value="WD_REPEATS_REGION"/>
    <property type="match status" value="1"/>
</dbReference>
<dbReference type="SUPFAM" id="SSF55031">
    <property type="entry name" value="Bacterial exopeptidase dimerisation domain"/>
    <property type="match status" value="1"/>
</dbReference>
<dbReference type="Proteomes" id="UP000837801">
    <property type="component" value="Unassembled WGS sequence"/>
</dbReference>
<keyword evidence="3" id="KW-0645">Protease</keyword>
<dbReference type="PANTHER" id="PTHR43270">
    <property type="entry name" value="BETA-ALA-HIS DIPEPTIDASE"/>
    <property type="match status" value="1"/>
</dbReference>
<organism evidence="10 11">
    <name type="scientific">[Candida] railenensis</name>
    <dbReference type="NCBI Taxonomy" id="45579"/>
    <lineage>
        <taxon>Eukaryota</taxon>
        <taxon>Fungi</taxon>
        <taxon>Dikarya</taxon>
        <taxon>Ascomycota</taxon>
        <taxon>Saccharomycotina</taxon>
        <taxon>Pichiomycetes</taxon>
        <taxon>Debaryomycetaceae</taxon>
        <taxon>Kurtzmaniella</taxon>
    </lineage>
</organism>
<dbReference type="InterPro" id="IPR036322">
    <property type="entry name" value="WD40_repeat_dom_sf"/>
</dbReference>